<dbReference type="WBParaSite" id="EgrG_000135200">
    <property type="protein sequence ID" value="EgrG_000135200"/>
    <property type="gene ID" value="EgrG_000135200"/>
</dbReference>
<reference evidence="2" key="2">
    <citation type="submission" date="2014-06" db="EMBL/GenBank/DDBJ databases">
        <authorList>
            <person name="Aslett M."/>
        </authorList>
    </citation>
    <scope>NUCLEOTIDE SEQUENCE</scope>
</reference>
<evidence type="ECO:0000256" key="1">
    <source>
        <dbReference type="SAM" id="MobiDB-lite"/>
    </source>
</evidence>
<gene>
    <name evidence="2" type="ORF">EgrG_000135200</name>
</gene>
<dbReference type="EMBL" id="LK028596">
    <property type="protein sequence ID" value="CDS23962.1"/>
    <property type="molecule type" value="Genomic_DNA"/>
</dbReference>
<evidence type="ECO:0000313" key="2">
    <source>
        <dbReference type="EMBL" id="CDS23962.1"/>
    </source>
</evidence>
<dbReference type="AlphaFoldDB" id="A0A068WUY2"/>
<feature type="region of interest" description="Disordered" evidence="1">
    <location>
        <begin position="23"/>
        <end position="43"/>
    </location>
</feature>
<reference evidence="4" key="3">
    <citation type="submission" date="2020-10" db="UniProtKB">
        <authorList>
            <consortium name="WormBaseParasite"/>
        </authorList>
    </citation>
    <scope>IDENTIFICATION</scope>
</reference>
<proteinExistence type="predicted"/>
<name>A0A068WUY2_ECHGR</name>
<dbReference type="Proteomes" id="UP000492820">
    <property type="component" value="Unassembled WGS sequence"/>
</dbReference>
<reference evidence="2 3" key="1">
    <citation type="journal article" date="2013" name="Nature">
        <title>The genomes of four tapeworm species reveal adaptations to parasitism.</title>
        <authorList>
            <person name="Tsai I.J."/>
            <person name="Zarowiecki M."/>
            <person name="Holroyd N."/>
            <person name="Garciarrubio A."/>
            <person name="Sanchez-Flores A."/>
            <person name="Brooks K.L."/>
            <person name="Tracey A."/>
            <person name="Bobes R.J."/>
            <person name="Fragoso G."/>
            <person name="Sciutto E."/>
            <person name="Aslett M."/>
            <person name="Beasley H."/>
            <person name="Bennett H.M."/>
            <person name="Cai J."/>
            <person name="Camicia F."/>
            <person name="Clark R."/>
            <person name="Cucher M."/>
            <person name="De Silva N."/>
            <person name="Day T.A."/>
            <person name="Deplazes P."/>
            <person name="Estrada K."/>
            <person name="Fernandez C."/>
            <person name="Holland P.W."/>
            <person name="Hou J."/>
            <person name="Hu S."/>
            <person name="Huckvale T."/>
            <person name="Hung S.S."/>
            <person name="Kamenetzky L."/>
            <person name="Keane J.A."/>
            <person name="Kiss F."/>
            <person name="Koziol U."/>
            <person name="Lambert O."/>
            <person name="Liu K."/>
            <person name="Luo X."/>
            <person name="Luo Y."/>
            <person name="Macchiaroli N."/>
            <person name="Nichol S."/>
            <person name="Paps J."/>
            <person name="Parkinson J."/>
            <person name="Pouchkina-Stantcheva N."/>
            <person name="Riddiford N."/>
            <person name="Rosenzvit M."/>
            <person name="Salinas G."/>
            <person name="Wasmuth J.D."/>
            <person name="Zamanian M."/>
            <person name="Zheng Y."/>
            <person name="Cai X."/>
            <person name="Soberon X."/>
            <person name="Olson P.D."/>
            <person name="Laclette J.P."/>
            <person name="Brehm K."/>
            <person name="Berriman M."/>
            <person name="Garciarrubio A."/>
            <person name="Bobes R.J."/>
            <person name="Fragoso G."/>
            <person name="Sanchez-Flores A."/>
            <person name="Estrada K."/>
            <person name="Cevallos M.A."/>
            <person name="Morett E."/>
            <person name="Gonzalez V."/>
            <person name="Portillo T."/>
            <person name="Ochoa-Leyva A."/>
            <person name="Jose M.V."/>
            <person name="Sciutto E."/>
            <person name="Landa A."/>
            <person name="Jimenez L."/>
            <person name="Valdes V."/>
            <person name="Carrero J.C."/>
            <person name="Larralde C."/>
            <person name="Morales-Montor J."/>
            <person name="Limon-Lason J."/>
            <person name="Soberon X."/>
            <person name="Laclette J.P."/>
        </authorList>
    </citation>
    <scope>NUCLEOTIDE SEQUENCE [LARGE SCALE GENOMIC DNA]</scope>
</reference>
<evidence type="ECO:0000313" key="4">
    <source>
        <dbReference type="WBParaSite" id="EgrG_000135200"/>
    </source>
</evidence>
<organism evidence="2">
    <name type="scientific">Echinococcus granulosus</name>
    <name type="common">Hydatid tapeworm</name>
    <dbReference type="NCBI Taxonomy" id="6210"/>
    <lineage>
        <taxon>Eukaryota</taxon>
        <taxon>Metazoa</taxon>
        <taxon>Spiralia</taxon>
        <taxon>Lophotrochozoa</taxon>
        <taxon>Platyhelminthes</taxon>
        <taxon>Cestoda</taxon>
        <taxon>Eucestoda</taxon>
        <taxon>Cyclophyllidea</taxon>
        <taxon>Taeniidae</taxon>
        <taxon>Echinococcus</taxon>
        <taxon>Echinococcus granulosus group</taxon>
    </lineage>
</organism>
<accession>A0A068WUY2</accession>
<protein>
    <submittedName>
        <fullName evidence="2 4">Uncharacterized protein</fullName>
    </submittedName>
</protein>
<sequence length="69" mass="7652">MNHISADHRLKGLCNRPVIDMPTCLEESQLPSDSTSERGKRRSMKMNFIGGASSLIPEEDEEEASSECV</sequence>
<evidence type="ECO:0000313" key="3">
    <source>
        <dbReference type="Proteomes" id="UP000492820"/>
    </source>
</evidence>